<protein>
    <submittedName>
        <fullName evidence="3">RND efflux system, membrane fusion protein</fullName>
    </submittedName>
</protein>
<proteinExistence type="predicted"/>
<dbReference type="EMBL" id="CADCTU010000079">
    <property type="protein sequence ID" value="CAA9293763.1"/>
    <property type="molecule type" value="Genomic_DNA"/>
</dbReference>
<dbReference type="GO" id="GO:0030313">
    <property type="term" value="C:cell envelope"/>
    <property type="evidence" value="ECO:0007669"/>
    <property type="project" value="UniProtKB-SubCell"/>
</dbReference>
<reference evidence="3" key="1">
    <citation type="submission" date="2020-02" db="EMBL/GenBank/DDBJ databases">
        <authorList>
            <person name="Meier V. D."/>
        </authorList>
    </citation>
    <scope>NUCLEOTIDE SEQUENCE</scope>
    <source>
        <strain evidence="3">AVDCRST_MAG11</strain>
    </source>
</reference>
<name>A0A6J4K222_9BACT</name>
<gene>
    <name evidence="3" type="ORF">AVDCRST_MAG11-320</name>
</gene>
<dbReference type="PANTHER" id="PTHR32347:SF23">
    <property type="entry name" value="BLL5650 PROTEIN"/>
    <property type="match status" value="1"/>
</dbReference>
<dbReference type="Gene3D" id="2.40.50.100">
    <property type="match status" value="1"/>
</dbReference>
<dbReference type="Gene3D" id="2.40.30.170">
    <property type="match status" value="1"/>
</dbReference>
<dbReference type="AlphaFoldDB" id="A0A6J4K222"/>
<accession>A0A6J4K222</accession>
<organism evidence="3">
    <name type="scientific">uncultured Gemmatimonadaceae bacterium</name>
    <dbReference type="NCBI Taxonomy" id="246130"/>
    <lineage>
        <taxon>Bacteria</taxon>
        <taxon>Pseudomonadati</taxon>
        <taxon>Gemmatimonadota</taxon>
        <taxon>Gemmatimonadia</taxon>
        <taxon>Gemmatimonadales</taxon>
        <taxon>Gemmatimonadaceae</taxon>
        <taxon>environmental samples</taxon>
    </lineage>
</organism>
<evidence type="ECO:0000313" key="3">
    <source>
        <dbReference type="EMBL" id="CAA9293763.1"/>
    </source>
</evidence>
<dbReference type="PANTHER" id="PTHR32347">
    <property type="entry name" value="EFFLUX SYSTEM COMPONENT YKNX-RELATED"/>
    <property type="match status" value="1"/>
</dbReference>
<evidence type="ECO:0000256" key="2">
    <source>
        <dbReference type="ARBA" id="ARBA00023054"/>
    </source>
</evidence>
<comment type="subcellular location">
    <subcellularLocation>
        <location evidence="1">Cell envelope</location>
    </subcellularLocation>
</comment>
<sequence length="414" mass="43962">MDIARQPKKKRGKYALIGGGIVALVLATVALGRLPKAAPSVERSTLWIDSVQRGTMLRAVRAPGTLVPEQVRLVSALTAGRVEQLPVRPGATVPAGSLLLELSNPDVQLEALEAGRQVTAAEAALVNLQTNVATQRLTQQAAVASAQAAASDARRQATMFATLGEKQLASGNEVAQARERAAEQTARFDAEQARLRVIGGAEGRQIELQRKELERARSIAQFQAARVASMKVATPEAGVLQTLPLELGQWVVPGQVLATVAQPGRLKAVLRVPETQARDVVIGQPVSVDTRNGLVGGRVSRVDPSVQNGTVTVEVALEGQLPRGARPDLSVDGTIEIERLPNVLHVGRPAYGQGESTVGLFKLEPDGAHATRVPVKLGRASVTTIEVVQGLNPGDRVIISDMSQWDNVERVKLK</sequence>
<keyword evidence="2" id="KW-0175">Coiled coil</keyword>
<evidence type="ECO:0000256" key="1">
    <source>
        <dbReference type="ARBA" id="ARBA00004196"/>
    </source>
</evidence>
<dbReference type="Gene3D" id="2.40.420.20">
    <property type="match status" value="1"/>
</dbReference>
<dbReference type="InterPro" id="IPR050465">
    <property type="entry name" value="UPF0194_transport"/>
</dbReference>